<name>A0AAD7A042_9AGAR</name>
<evidence type="ECO:0000259" key="1">
    <source>
        <dbReference type="PROSITE" id="PS50097"/>
    </source>
</evidence>
<accession>A0AAD7A042</accession>
<dbReference type="Proteomes" id="UP001218218">
    <property type="component" value="Unassembled WGS sequence"/>
</dbReference>
<dbReference type="SUPFAM" id="SSF54695">
    <property type="entry name" value="POZ domain"/>
    <property type="match status" value="1"/>
</dbReference>
<proteinExistence type="predicted"/>
<dbReference type="EMBL" id="JARIHO010000020">
    <property type="protein sequence ID" value="KAJ7346881.1"/>
    <property type="molecule type" value="Genomic_DNA"/>
</dbReference>
<dbReference type="AlphaFoldDB" id="A0AAD7A042"/>
<evidence type="ECO:0000313" key="2">
    <source>
        <dbReference type="EMBL" id="KAJ7346881.1"/>
    </source>
</evidence>
<protein>
    <recommendedName>
        <fullName evidence="1">BTB domain-containing protein</fullName>
    </recommendedName>
</protein>
<reference evidence="2" key="1">
    <citation type="submission" date="2023-03" db="EMBL/GenBank/DDBJ databases">
        <title>Massive genome expansion in bonnet fungi (Mycena s.s.) driven by repeated elements and novel gene families across ecological guilds.</title>
        <authorList>
            <consortium name="Lawrence Berkeley National Laboratory"/>
            <person name="Harder C.B."/>
            <person name="Miyauchi S."/>
            <person name="Viragh M."/>
            <person name="Kuo A."/>
            <person name="Thoen E."/>
            <person name="Andreopoulos B."/>
            <person name="Lu D."/>
            <person name="Skrede I."/>
            <person name="Drula E."/>
            <person name="Henrissat B."/>
            <person name="Morin E."/>
            <person name="Kohler A."/>
            <person name="Barry K."/>
            <person name="LaButti K."/>
            <person name="Morin E."/>
            <person name="Salamov A."/>
            <person name="Lipzen A."/>
            <person name="Mereny Z."/>
            <person name="Hegedus B."/>
            <person name="Baldrian P."/>
            <person name="Stursova M."/>
            <person name="Weitz H."/>
            <person name="Taylor A."/>
            <person name="Grigoriev I.V."/>
            <person name="Nagy L.G."/>
            <person name="Martin F."/>
            <person name="Kauserud H."/>
        </authorList>
    </citation>
    <scope>NUCLEOTIDE SEQUENCE</scope>
    <source>
        <strain evidence="2">CBHHK002</strain>
    </source>
</reference>
<dbReference type="Pfam" id="PF00651">
    <property type="entry name" value="BTB"/>
    <property type="match status" value="1"/>
</dbReference>
<evidence type="ECO:0000313" key="3">
    <source>
        <dbReference type="Proteomes" id="UP001218218"/>
    </source>
</evidence>
<gene>
    <name evidence="2" type="ORF">DFH08DRAFT_809656</name>
</gene>
<dbReference type="Gene3D" id="3.30.710.10">
    <property type="entry name" value="Potassium Channel Kv1.1, Chain A"/>
    <property type="match status" value="1"/>
</dbReference>
<comment type="caution">
    <text evidence="2">The sequence shown here is derived from an EMBL/GenBank/DDBJ whole genome shotgun (WGS) entry which is preliminary data.</text>
</comment>
<keyword evidence="3" id="KW-1185">Reference proteome</keyword>
<dbReference type="InterPro" id="IPR000210">
    <property type="entry name" value="BTB/POZ_dom"/>
</dbReference>
<dbReference type="InterPro" id="IPR011333">
    <property type="entry name" value="SKP1/BTB/POZ_sf"/>
</dbReference>
<dbReference type="PROSITE" id="PS50097">
    <property type="entry name" value="BTB"/>
    <property type="match status" value="1"/>
</dbReference>
<organism evidence="2 3">
    <name type="scientific">Mycena albidolilacea</name>
    <dbReference type="NCBI Taxonomy" id="1033008"/>
    <lineage>
        <taxon>Eukaryota</taxon>
        <taxon>Fungi</taxon>
        <taxon>Dikarya</taxon>
        <taxon>Basidiomycota</taxon>
        <taxon>Agaricomycotina</taxon>
        <taxon>Agaricomycetes</taxon>
        <taxon>Agaricomycetidae</taxon>
        <taxon>Agaricales</taxon>
        <taxon>Marasmiineae</taxon>
        <taxon>Mycenaceae</taxon>
        <taxon>Mycena</taxon>
    </lineage>
</organism>
<sequence>MDPEIHAADIARRDSEFYHYDGNIVLSATDKENRTIYFRLHKSILAKQSPVFADMFTAASPVDQYDGVPLVVMPGDDADEMRAFIALFYEPQCITTILEETYFTLKLLGPARLANKYQVDWISKMIASKLEKSWPSTLQGWLKFADDEFESDFRSYDAMGDPSWGDKTLELREFPEPVSSILLARECNATSILPCAFLELLRRHPEADDAALARPLLSLHDSHRLLLARERIGRWYADHEWKSTLCQSDKLCQVTLLRTLMELATQINRDGHALQLWIRGDNYRSDQMCPGCKTEFVKEVQALQNHFFEQLSSFFDLNG</sequence>
<feature type="domain" description="BTB" evidence="1">
    <location>
        <begin position="22"/>
        <end position="89"/>
    </location>
</feature>